<comment type="caution">
    <text evidence="1">The sequence shown here is derived from an EMBL/GenBank/DDBJ whole genome shotgun (WGS) entry which is preliminary data.</text>
</comment>
<dbReference type="Proteomes" id="UP000821845">
    <property type="component" value="Chromosome 6"/>
</dbReference>
<reference evidence="1" key="1">
    <citation type="submission" date="2020-05" db="EMBL/GenBank/DDBJ databases">
        <title>Large-scale comparative analyses of tick genomes elucidate their genetic diversity and vector capacities.</title>
        <authorList>
            <person name="Jia N."/>
            <person name="Wang J."/>
            <person name="Shi W."/>
            <person name="Du L."/>
            <person name="Sun Y."/>
            <person name="Zhan W."/>
            <person name="Jiang J."/>
            <person name="Wang Q."/>
            <person name="Zhang B."/>
            <person name="Ji P."/>
            <person name="Sakyi L.B."/>
            <person name="Cui X."/>
            <person name="Yuan T."/>
            <person name="Jiang B."/>
            <person name="Yang W."/>
            <person name="Lam T.T.-Y."/>
            <person name="Chang Q."/>
            <person name="Ding S."/>
            <person name="Wang X."/>
            <person name="Zhu J."/>
            <person name="Ruan X."/>
            <person name="Zhao L."/>
            <person name="Wei J."/>
            <person name="Que T."/>
            <person name="Du C."/>
            <person name="Cheng J."/>
            <person name="Dai P."/>
            <person name="Han X."/>
            <person name="Huang E."/>
            <person name="Gao Y."/>
            <person name="Liu J."/>
            <person name="Shao H."/>
            <person name="Ye R."/>
            <person name="Li L."/>
            <person name="Wei W."/>
            <person name="Wang X."/>
            <person name="Wang C."/>
            <person name="Yang T."/>
            <person name="Huo Q."/>
            <person name="Li W."/>
            <person name="Guo W."/>
            <person name="Chen H."/>
            <person name="Zhou L."/>
            <person name="Ni X."/>
            <person name="Tian J."/>
            <person name="Zhou Y."/>
            <person name="Sheng Y."/>
            <person name="Liu T."/>
            <person name="Pan Y."/>
            <person name="Xia L."/>
            <person name="Li J."/>
            <person name="Zhao F."/>
            <person name="Cao W."/>
        </authorList>
    </citation>
    <scope>NUCLEOTIDE SEQUENCE</scope>
    <source>
        <strain evidence="1">Hyas-2018</strain>
    </source>
</reference>
<dbReference type="EMBL" id="CM023486">
    <property type="protein sequence ID" value="KAH6927146.1"/>
    <property type="molecule type" value="Genomic_DNA"/>
</dbReference>
<evidence type="ECO:0000313" key="2">
    <source>
        <dbReference type="Proteomes" id="UP000821845"/>
    </source>
</evidence>
<gene>
    <name evidence="1" type="ORF">HPB50_000007</name>
</gene>
<accession>A0ACB7RZC9</accession>
<organism evidence="1 2">
    <name type="scientific">Hyalomma asiaticum</name>
    <name type="common">Tick</name>
    <dbReference type="NCBI Taxonomy" id="266040"/>
    <lineage>
        <taxon>Eukaryota</taxon>
        <taxon>Metazoa</taxon>
        <taxon>Ecdysozoa</taxon>
        <taxon>Arthropoda</taxon>
        <taxon>Chelicerata</taxon>
        <taxon>Arachnida</taxon>
        <taxon>Acari</taxon>
        <taxon>Parasitiformes</taxon>
        <taxon>Ixodida</taxon>
        <taxon>Ixodoidea</taxon>
        <taxon>Ixodidae</taxon>
        <taxon>Hyalomminae</taxon>
        <taxon>Hyalomma</taxon>
    </lineage>
</organism>
<keyword evidence="2" id="KW-1185">Reference proteome</keyword>
<proteinExistence type="predicted"/>
<name>A0ACB7RZC9_HYAAI</name>
<sequence length="66" mass="7662">MLSDGEQPEYQFQEGKYMRVKKLAPGPTGTHTFRPPLKILKRIGPSALRTVKRGMPRSRLHFLKQR</sequence>
<protein>
    <submittedName>
        <fullName evidence="1">Uncharacterized protein</fullName>
    </submittedName>
</protein>
<evidence type="ECO:0000313" key="1">
    <source>
        <dbReference type="EMBL" id="KAH6927146.1"/>
    </source>
</evidence>